<evidence type="ECO:0000313" key="2">
    <source>
        <dbReference type="Proteomes" id="UP000038045"/>
    </source>
</evidence>
<name>A0A0N4ZDZ7_PARTI</name>
<dbReference type="PANTHER" id="PTHR31562:SF11">
    <property type="entry name" value="NUCLEOTIDE-DIPHOSPHO-SUGAR TRANSFERASE DOMAIN-CONTAINING PROTEIN"/>
    <property type="match status" value="1"/>
</dbReference>
<sequence>MRFSIRKSKIITQTFVTLTLLFSLHIFISLLTKNLRHEEHVIVDPKRIAIVAINLIKSKNKYIEAEEMNECYAIQHKYSLITLYDNRDFDITYNCKQFDFSFRRHCILANFAYRNKNLYDYILFIDSDMGVINPAQKLEKYLPKGKEEIIFYERYFNHEIAAGSFIFKNKDYARHLLHYIANYEGRLPLTYSCRDNVILHGAIVEYISSGIYGKEFINCNNFLSDIQNFTTCEIYVACMRWILNKVDENNNYYDYQSFSNKKIIILKKFSERRWVRDIWLTKFQFSEADFFLHDLKSEKFFYNKRFILDEFIFNRDLCEGPDFMDAWKYNKSAVTDTSTINKKLMEWKNKADRNFLKLLNLSNVENV</sequence>
<keyword evidence="1" id="KW-0472">Membrane</keyword>
<dbReference type="PANTHER" id="PTHR31562">
    <property type="entry name" value="PROTEIN CBG18972"/>
    <property type="match status" value="1"/>
</dbReference>
<organism evidence="2 3">
    <name type="scientific">Parastrongyloides trichosuri</name>
    <name type="common">Possum-specific nematode worm</name>
    <dbReference type="NCBI Taxonomy" id="131310"/>
    <lineage>
        <taxon>Eukaryota</taxon>
        <taxon>Metazoa</taxon>
        <taxon>Ecdysozoa</taxon>
        <taxon>Nematoda</taxon>
        <taxon>Chromadorea</taxon>
        <taxon>Rhabditida</taxon>
        <taxon>Tylenchina</taxon>
        <taxon>Panagrolaimomorpha</taxon>
        <taxon>Strongyloidoidea</taxon>
        <taxon>Strongyloididae</taxon>
        <taxon>Parastrongyloides</taxon>
    </lineage>
</organism>
<protein>
    <submittedName>
        <fullName evidence="3">Nucleotide-diphospho-sugar transferase domain-containing protein</fullName>
    </submittedName>
</protein>
<dbReference type="Proteomes" id="UP000038045">
    <property type="component" value="Unplaced"/>
</dbReference>
<dbReference type="WBParaSite" id="PTRK_0000583300.1">
    <property type="protein sequence ID" value="PTRK_0000583300.1"/>
    <property type="gene ID" value="PTRK_0000583300"/>
</dbReference>
<keyword evidence="1" id="KW-0812">Transmembrane</keyword>
<reference evidence="3" key="1">
    <citation type="submission" date="2017-02" db="UniProtKB">
        <authorList>
            <consortium name="WormBaseParasite"/>
        </authorList>
    </citation>
    <scope>IDENTIFICATION</scope>
</reference>
<dbReference type="Pfam" id="PF03314">
    <property type="entry name" value="DUF273"/>
    <property type="match status" value="1"/>
</dbReference>
<feature type="transmembrane region" description="Helical" evidence="1">
    <location>
        <begin position="12"/>
        <end position="31"/>
    </location>
</feature>
<keyword evidence="2" id="KW-1185">Reference proteome</keyword>
<evidence type="ECO:0000313" key="3">
    <source>
        <dbReference type="WBParaSite" id="PTRK_0000583300.1"/>
    </source>
</evidence>
<dbReference type="InterPro" id="IPR004988">
    <property type="entry name" value="DUF273"/>
</dbReference>
<keyword evidence="1" id="KW-1133">Transmembrane helix</keyword>
<proteinExistence type="predicted"/>
<accession>A0A0N4ZDZ7</accession>
<dbReference type="InterPro" id="IPR029044">
    <property type="entry name" value="Nucleotide-diphossugar_trans"/>
</dbReference>
<dbReference type="AlphaFoldDB" id="A0A0N4ZDZ7"/>
<dbReference type="Gene3D" id="3.90.550.10">
    <property type="entry name" value="Spore Coat Polysaccharide Biosynthesis Protein SpsA, Chain A"/>
    <property type="match status" value="1"/>
</dbReference>
<evidence type="ECO:0000256" key="1">
    <source>
        <dbReference type="SAM" id="Phobius"/>
    </source>
</evidence>